<dbReference type="PANTHER" id="PTHR30126">
    <property type="entry name" value="HTH-TYPE TRANSCRIPTIONAL REGULATOR"/>
    <property type="match status" value="1"/>
</dbReference>
<evidence type="ECO:0000313" key="6">
    <source>
        <dbReference type="EMBL" id="GAA5051304.1"/>
    </source>
</evidence>
<dbReference type="InterPro" id="IPR036390">
    <property type="entry name" value="WH_DNA-bd_sf"/>
</dbReference>
<evidence type="ECO:0000256" key="3">
    <source>
        <dbReference type="ARBA" id="ARBA00023125"/>
    </source>
</evidence>
<evidence type="ECO:0000256" key="1">
    <source>
        <dbReference type="ARBA" id="ARBA00009437"/>
    </source>
</evidence>
<keyword evidence="4" id="KW-0804">Transcription</keyword>
<keyword evidence="3" id="KW-0238">DNA-binding</keyword>
<dbReference type="SUPFAM" id="SSF53850">
    <property type="entry name" value="Periplasmic binding protein-like II"/>
    <property type="match status" value="1"/>
</dbReference>
<reference evidence="7" key="1">
    <citation type="journal article" date="2019" name="Int. J. Syst. Evol. Microbiol.">
        <title>The Global Catalogue of Microorganisms (GCM) 10K type strain sequencing project: providing services to taxonomists for standard genome sequencing and annotation.</title>
        <authorList>
            <consortium name="The Broad Institute Genomics Platform"/>
            <consortium name="The Broad Institute Genome Sequencing Center for Infectious Disease"/>
            <person name="Wu L."/>
            <person name="Ma J."/>
        </authorList>
    </citation>
    <scope>NUCLEOTIDE SEQUENCE [LARGE SCALE GENOMIC DNA]</scope>
    <source>
        <strain evidence="7">JCM 18298</strain>
    </source>
</reference>
<accession>A0ABP9K7Y9</accession>
<evidence type="ECO:0000313" key="7">
    <source>
        <dbReference type="Proteomes" id="UP001500603"/>
    </source>
</evidence>
<dbReference type="InterPro" id="IPR005119">
    <property type="entry name" value="LysR_subst-bd"/>
</dbReference>
<sequence>MGLSSKVTDLGPYELLATIAATGSIGACARQHGLTQPAVSTRIRGLEQRLGLRLLDRHPRGATVTESGQRVLRWARPALEAAANLDQALTAVSGAAPVHLMLAASTTIAEFFLPTWFSALRKRLPGTNVSLLCHNSADTVALIRRGGAELGFAEAGHIPAELDHCPVVRDRLVVVVAPDHPWAARASITATDLATAPLILRESGSATRSVLHDRLATLPDPLTALPAMELTSATAIKNAAASGLGPAVLSELTVRGELADGTLREVPIPSLTLERNLHACWRRNHRFSAPARNLLDIAVTHADDAEHTLAVR</sequence>
<dbReference type="InterPro" id="IPR036388">
    <property type="entry name" value="WH-like_DNA-bd_sf"/>
</dbReference>
<dbReference type="RefSeq" id="WP_345495201.1">
    <property type="nucleotide sequence ID" value="NZ_BAABJM010000002.1"/>
</dbReference>
<keyword evidence="2" id="KW-0805">Transcription regulation</keyword>
<dbReference type="Gene3D" id="3.40.190.290">
    <property type="match status" value="1"/>
</dbReference>
<dbReference type="PANTHER" id="PTHR30126:SF39">
    <property type="entry name" value="HTH-TYPE TRANSCRIPTIONAL REGULATOR CYSL"/>
    <property type="match status" value="1"/>
</dbReference>
<dbReference type="Gene3D" id="1.10.10.10">
    <property type="entry name" value="Winged helix-like DNA-binding domain superfamily/Winged helix DNA-binding domain"/>
    <property type="match status" value="1"/>
</dbReference>
<feature type="domain" description="HTH lysR-type" evidence="5">
    <location>
        <begin position="14"/>
        <end position="65"/>
    </location>
</feature>
<dbReference type="InterPro" id="IPR000847">
    <property type="entry name" value="LysR_HTH_N"/>
</dbReference>
<gene>
    <name evidence="6" type="ORF">GCM10023318_22530</name>
</gene>
<protein>
    <submittedName>
        <fullName evidence="6">LysR family transcriptional regulator</fullName>
    </submittedName>
</protein>
<dbReference type="EMBL" id="BAABJM010000002">
    <property type="protein sequence ID" value="GAA5051304.1"/>
    <property type="molecule type" value="Genomic_DNA"/>
</dbReference>
<dbReference type="Proteomes" id="UP001500603">
    <property type="component" value="Unassembled WGS sequence"/>
</dbReference>
<dbReference type="SUPFAM" id="SSF46785">
    <property type="entry name" value="Winged helix' DNA-binding domain"/>
    <property type="match status" value="1"/>
</dbReference>
<evidence type="ECO:0000256" key="4">
    <source>
        <dbReference type="ARBA" id="ARBA00023163"/>
    </source>
</evidence>
<name>A0ABP9K7Y9_9NOCA</name>
<evidence type="ECO:0000256" key="2">
    <source>
        <dbReference type="ARBA" id="ARBA00023015"/>
    </source>
</evidence>
<dbReference type="PROSITE" id="PS51257">
    <property type="entry name" value="PROKAR_LIPOPROTEIN"/>
    <property type="match status" value="1"/>
</dbReference>
<dbReference type="Pfam" id="PF00126">
    <property type="entry name" value="HTH_1"/>
    <property type="match status" value="1"/>
</dbReference>
<proteinExistence type="inferred from homology"/>
<dbReference type="PROSITE" id="PS50931">
    <property type="entry name" value="HTH_LYSR"/>
    <property type="match status" value="1"/>
</dbReference>
<comment type="caution">
    <text evidence="6">The sequence shown here is derived from an EMBL/GenBank/DDBJ whole genome shotgun (WGS) entry which is preliminary data.</text>
</comment>
<dbReference type="PRINTS" id="PR00039">
    <property type="entry name" value="HTHLYSR"/>
</dbReference>
<evidence type="ECO:0000259" key="5">
    <source>
        <dbReference type="PROSITE" id="PS50931"/>
    </source>
</evidence>
<dbReference type="Pfam" id="PF03466">
    <property type="entry name" value="LysR_substrate"/>
    <property type="match status" value="1"/>
</dbReference>
<organism evidence="6 7">
    <name type="scientific">Nocardia callitridis</name>
    <dbReference type="NCBI Taxonomy" id="648753"/>
    <lineage>
        <taxon>Bacteria</taxon>
        <taxon>Bacillati</taxon>
        <taxon>Actinomycetota</taxon>
        <taxon>Actinomycetes</taxon>
        <taxon>Mycobacteriales</taxon>
        <taxon>Nocardiaceae</taxon>
        <taxon>Nocardia</taxon>
    </lineage>
</organism>
<keyword evidence="7" id="KW-1185">Reference proteome</keyword>
<comment type="similarity">
    <text evidence="1">Belongs to the LysR transcriptional regulatory family.</text>
</comment>